<dbReference type="InterPro" id="IPR036685">
    <property type="entry name" value="YehU-like_sf"/>
</dbReference>
<dbReference type="RefSeq" id="WP_253967427.1">
    <property type="nucleotide sequence ID" value="NZ_JAMFTH010000001.1"/>
</dbReference>
<name>A0A9X2HVY4_9GAMM</name>
<evidence type="ECO:0000313" key="2">
    <source>
        <dbReference type="EMBL" id="MCP8899170.1"/>
    </source>
</evidence>
<dbReference type="Gene3D" id="1.10.10.610">
    <property type="entry name" value="YehU-like"/>
    <property type="match status" value="1"/>
</dbReference>
<organism evidence="2 3">
    <name type="scientific">Gilvimarinus xylanilyticus</name>
    <dbReference type="NCBI Taxonomy" id="2944139"/>
    <lineage>
        <taxon>Bacteria</taxon>
        <taxon>Pseudomonadati</taxon>
        <taxon>Pseudomonadota</taxon>
        <taxon>Gammaproteobacteria</taxon>
        <taxon>Cellvibrionales</taxon>
        <taxon>Cellvibrionaceae</taxon>
        <taxon>Gilvimarinus</taxon>
    </lineage>
</organism>
<dbReference type="AlphaFoldDB" id="A0A9X2HVY4"/>
<gene>
    <name evidence="2" type="ORF">M6D89_07675</name>
</gene>
<sequence>MIIPYQTLPADTLQALLEEFVTREGTEYGFEEVELQTKVQQLQQQLKRGDIFIVFDPALETTSLVPKRDAQEAGLLND</sequence>
<dbReference type="Pfam" id="PF06794">
    <property type="entry name" value="UPF0270"/>
    <property type="match status" value="1"/>
</dbReference>
<protein>
    <submittedName>
        <fullName evidence="2">YheU family protein</fullName>
    </submittedName>
</protein>
<proteinExistence type="inferred from homology"/>
<dbReference type="Proteomes" id="UP001139319">
    <property type="component" value="Unassembled WGS sequence"/>
</dbReference>
<comment type="caution">
    <text evidence="2">The sequence shown here is derived from an EMBL/GenBank/DDBJ whole genome shotgun (WGS) entry which is preliminary data.</text>
</comment>
<evidence type="ECO:0000313" key="3">
    <source>
        <dbReference type="Proteomes" id="UP001139319"/>
    </source>
</evidence>
<keyword evidence="3" id="KW-1185">Reference proteome</keyword>
<reference evidence="2" key="2">
    <citation type="submission" date="2023-01" db="EMBL/GenBank/DDBJ databases">
        <title>Gilvimarinus xylanilyticus HB14 isolated from Caulerpa lentillifera aquaculture base in Hainan, China.</title>
        <authorList>
            <person name="Zhang Y.-J."/>
        </authorList>
    </citation>
    <scope>NUCLEOTIDE SEQUENCE</scope>
    <source>
        <strain evidence="2">HB14</strain>
    </source>
</reference>
<dbReference type="EMBL" id="JAMFTH010000001">
    <property type="protein sequence ID" value="MCP8899170.1"/>
    <property type="molecule type" value="Genomic_DNA"/>
</dbReference>
<dbReference type="SUPFAM" id="SSF118001">
    <property type="entry name" value="YehU-like"/>
    <property type="match status" value="1"/>
</dbReference>
<evidence type="ECO:0000256" key="1">
    <source>
        <dbReference type="ARBA" id="ARBA00006450"/>
    </source>
</evidence>
<dbReference type="InterPro" id="IPR010648">
    <property type="entry name" value="UPF0270"/>
</dbReference>
<comment type="similarity">
    <text evidence="1">Belongs to the UPF0270 family.</text>
</comment>
<reference evidence="2" key="1">
    <citation type="submission" date="2022-05" db="EMBL/GenBank/DDBJ databases">
        <authorList>
            <person name="Sun H.-N."/>
        </authorList>
    </citation>
    <scope>NUCLEOTIDE SEQUENCE</scope>
    <source>
        <strain evidence="2">HB14</strain>
    </source>
</reference>
<accession>A0A9X2HVY4</accession>
<dbReference type="PIRSF" id="PIRSF006169">
    <property type="entry name" value="UCP006169"/>
    <property type="match status" value="1"/>
</dbReference>